<protein>
    <submittedName>
        <fullName evidence="8">SET domain-containing protein</fullName>
    </submittedName>
</protein>
<evidence type="ECO:0000259" key="6">
    <source>
        <dbReference type="PROSITE" id="PS50280"/>
    </source>
</evidence>
<dbReference type="Gene3D" id="1.10.220.160">
    <property type="match status" value="1"/>
</dbReference>
<dbReference type="Pfam" id="PF01753">
    <property type="entry name" value="zf-MYND"/>
    <property type="match status" value="1"/>
</dbReference>
<dbReference type="OrthoDB" id="265717at2759"/>
<gene>
    <name evidence="8" type="ORF">PYCCODRAFT_1441844</name>
</gene>
<dbReference type="AlphaFoldDB" id="A0A1Y2J3V5"/>
<dbReference type="InterPro" id="IPR001214">
    <property type="entry name" value="SET_dom"/>
</dbReference>
<evidence type="ECO:0000256" key="1">
    <source>
        <dbReference type="ARBA" id="ARBA00022723"/>
    </source>
</evidence>
<dbReference type="Gene3D" id="2.170.270.10">
    <property type="entry name" value="SET domain"/>
    <property type="match status" value="1"/>
</dbReference>
<dbReference type="InterPro" id="IPR046341">
    <property type="entry name" value="SET_dom_sf"/>
</dbReference>
<dbReference type="SUPFAM" id="SSF144232">
    <property type="entry name" value="HIT/MYND zinc finger-like"/>
    <property type="match status" value="1"/>
</dbReference>
<evidence type="ECO:0000313" key="8">
    <source>
        <dbReference type="EMBL" id="OSD08085.1"/>
    </source>
</evidence>
<dbReference type="GO" id="GO:0008270">
    <property type="term" value="F:zinc ion binding"/>
    <property type="evidence" value="ECO:0007669"/>
    <property type="project" value="UniProtKB-KW"/>
</dbReference>
<evidence type="ECO:0000313" key="9">
    <source>
        <dbReference type="Proteomes" id="UP000193067"/>
    </source>
</evidence>
<reference evidence="8 9" key="1">
    <citation type="journal article" date="2015" name="Biotechnol. Biofuels">
        <title>Enhanced degradation of softwood versus hardwood by the white-rot fungus Pycnoporus coccineus.</title>
        <authorList>
            <person name="Couturier M."/>
            <person name="Navarro D."/>
            <person name="Chevret D."/>
            <person name="Henrissat B."/>
            <person name="Piumi F."/>
            <person name="Ruiz-Duenas F.J."/>
            <person name="Martinez A.T."/>
            <person name="Grigoriev I.V."/>
            <person name="Riley R."/>
            <person name="Lipzen A."/>
            <person name="Berrin J.G."/>
            <person name="Master E.R."/>
            <person name="Rosso M.N."/>
        </authorList>
    </citation>
    <scope>NUCLEOTIDE SEQUENCE [LARGE SCALE GENOMIC DNA]</scope>
    <source>
        <strain evidence="8 9">BRFM310</strain>
    </source>
</reference>
<feature type="domain" description="MYND-type" evidence="7">
    <location>
        <begin position="160"/>
        <end position="200"/>
    </location>
</feature>
<evidence type="ECO:0000256" key="5">
    <source>
        <dbReference type="SAM" id="MobiDB-lite"/>
    </source>
</evidence>
<sequence length="640" mass="69025">MSFGKLKSARKARDLHSFVKSDTASESSKSEEADVNAGASHELQPSPLAAEEPANKKPRLDPLPDEAGTSGQQPAQPAEKPSSPEQSIAAAGSSTHAKEKAKLVALHGCHRLLPSSLEILETSRHGRGIFAKSALQAGAVIMSIVPHVSVLSTQYLDQYCSSCAAPAQEAGLKRCPKCKTVYYCNQECQNKDWVWHKHECNALQKWATSAPSQEVSVPGDAVRCLGRILWGTQREGPDSTWVKEIQMMQSNRSSLQPSSFESHAHLAHSVVRYLGANSPGDLEPYGLNSAGDLVDLISRFTTNTFTLTSVSLTPIGICIAPTMAFANHSCDPNAVIVFPRAPNTPRSREPSMNLVALRDIAPGKEVRIAYVDTTLPKHLRQRELKETYNFTCQCKLCTRAVPVDAREALWCPKQCGGTCPLPTEENNLSRCVKCKAAVTNVDAVLDAVRVGQEALDKATSLQFIDPAKAKQYTTNLIPILTTAGLTPSSHPLLAMTHLHLELAIASLPSSMSQGSLDEAIRTAAKYSAGLQGLLPKGHPIRAVALGELGKLLAVDEPSPPTDQAEASKFPPSGPPRLKLAYESLVRAHEELLIGFGKANQGGHVGRDVRDAVVRLEKELGVWNTGIKNTLEDTLLAQRTK</sequence>
<dbReference type="PROSITE" id="PS50280">
    <property type="entry name" value="SET"/>
    <property type="match status" value="1"/>
</dbReference>
<dbReference type="Pfam" id="PF00856">
    <property type="entry name" value="SET"/>
    <property type="match status" value="1"/>
</dbReference>
<evidence type="ECO:0000256" key="2">
    <source>
        <dbReference type="ARBA" id="ARBA00022771"/>
    </source>
</evidence>
<dbReference type="Gene3D" id="6.10.140.2220">
    <property type="match status" value="1"/>
</dbReference>
<dbReference type="PROSITE" id="PS50865">
    <property type="entry name" value="ZF_MYND_2"/>
    <property type="match status" value="1"/>
</dbReference>
<proteinExistence type="predicted"/>
<feature type="domain" description="SET" evidence="6">
    <location>
        <begin position="115"/>
        <end position="371"/>
    </location>
</feature>
<dbReference type="InterPro" id="IPR002893">
    <property type="entry name" value="Znf_MYND"/>
</dbReference>
<dbReference type="STRING" id="1353009.A0A1Y2J3V5"/>
<evidence type="ECO:0000256" key="4">
    <source>
        <dbReference type="PROSITE-ProRule" id="PRU00134"/>
    </source>
</evidence>
<dbReference type="PANTHER" id="PTHR12197">
    <property type="entry name" value="HISTONE-LYSINE N-METHYLTRANSFERASE SMYD"/>
    <property type="match status" value="1"/>
</dbReference>
<evidence type="ECO:0000256" key="3">
    <source>
        <dbReference type="ARBA" id="ARBA00022833"/>
    </source>
</evidence>
<keyword evidence="3" id="KW-0862">Zinc</keyword>
<keyword evidence="9" id="KW-1185">Reference proteome</keyword>
<accession>A0A1Y2J3V5</accession>
<dbReference type="SMART" id="SM00317">
    <property type="entry name" value="SET"/>
    <property type="match status" value="1"/>
</dbReference>
<dbReference type="PROSITE" id="PS01360">
    <property type="entry name" value="ZF_MYND_1"/>
    <property type="match status" value="1"/>
</dbReference>
<dbReference type="PANTHER" id="PTHR12197:SF251">
    <property type="entry name" value="EG:BACR7C10.4 PROTEIN"/>
    <property type="match status" value="1"/>
</dbReference>
<evidence type="ECO:0000259" key="7">
    <source>
        <dbReference type="PROSITE" id="PS50865"/>
    </source>
</evidence>
<feature type="region of interest" description="Disordered" evidence="5">
    <location>
        <begin position="1"/>
        <end position="94"/>
    </location>
</feature>
<dbReference type="InterPro" id="IPR050869">
    <property type="entry name" value="H3K4_H4K5_MeTrfase"/>
</dbReference>
<keyword evidence="1" id="KW-0479">Metal-binding</keyword>
<keyword evidence="2 4" id="KW-0863">Zinc-finger</keyword>
<dbReference type="Proteomes" id="UP000193067">
    <property type="component" value="Unassembled WGS sequence"/>
</dbReference>
<dbReference type="EMBL" id="KZ084087">
    <property type="protein sequence ID" value="OSD08085.1"/>
    <property type="molecule type" value="Genomic_DNA"/>
</dbReference>
<organism evidence="8 9">
    <name type="scientific">Trametes coccinea (strain BRFM310)</name>
    <name type="common">Pycnoporus coccineus</name>
    <dbReference type="NCBI Taxonomy" id="1353009"/>
    <lineage>
        <taxon>Eukaryota</taxon>
        <taxon>Fungi</taxon>
        <taxon>Dikarya</taxon>
        <taxon>Basidiomycota</taxon>
        <taxon>Agaricomycotina</taxon>
        <taxon>Agaricomycetes</taxon>
        <taxon>Polyporales</taxon>
        <taxon>Polyporaceae</taxon>
        <taxon>Trametes</taxon>
    </lineage>
</organism>
<dbReference type="SUPFAM" id="SSF82199">
    <property type="entry name" value="SET domain"/>
    <property type="match status" value="1"/>
</dbReference>
<name>A0A1Y2J3V5_TRAC3</name>
<feature type="compositionally biased region" description="Basic and acidic residues" evidence="5">
    <location>
        <begin position="53"/>
        <end position="62"/>
    </location>
</feature>
<dbReference type="GO" id="GO:0005634">
    <property type="term" value="C:nucleus"/>
    <property type="evidence" value="ECO:0007669"/>
    <property type="project" value="TreeGrafter"/>
</dbReference>